<reference evidence="1 2" key="1">
    <citation type="submission" date="2019-05" db="EMBL/GenBank/DDBJ databases">
        <title>Another draft genome of Portunus trituberculatus and its Hox gene families provides insights of decapod evolution.</title>
        <authorList>
            <person name="Jeong J.-H."/>
            <person name="Song I."/>
            <person name="Kim S."/>
            <person name="Choi T."/>
            <person name="Kim D."/>
            <person name="Ryu S."/>
            <person name="Kim W."/>
        </authorList>
    </citation>
    <scope>NUCLEOTIDE SEQUENCE [LARGE SCALE GENOMIC DNA]</scope>
    <source>
        <tissue evidence="1">Muscle</tissue>
    </source>
</reference>
<proteinExistence type="predicted"/>
<keyword evidence="2" id="KW-1185">Reference proteome</keyword>
<protein>
    <submittedName>
        <fullName evidence="1">Uncharacterized protein</fullName>
    </submittedName>
</protein>
<comment type="caution">
    <text evidence="1">The sequence shown here is derived from an EMBL/GenBank/DDBJ whole genome shotgun (WGS) entry which is preliminary data.</text>
</comment>
<evidence type="ECO:0000313" key="2">
    <source>
        <dbReference type="Proteomes" id="UP000324222"/>
    </source>
</evidence>
<dbReference type="Proteomes" id="UP000324222">
    <property type="component" value="Unassembled WGS sequence"/>
</dbReference>
<name>A0A5B7GA92_PORTR</name>
<dbReference type="EMBL" id="VSRR010012262">
    <property type="protein sequence ID" value="MPC54315.1"/>
    <property type="molecule type" value="Genomic_DNA"/>
</dbReference>
<evidence type="ECO:0000313" key="1">
    <source>
        <dbReference type="EMBL" id="MPC54315.1"/>
    </source>
</evidence>
<sequence length="110" mass="12576">MWARKVNITAGNRRRADQRELSFVQHHRYSIPLGFHWLSIPFVSELGFCLSWALLWSPCPSHCGNLIRVVRGRNKCETSFIGGIVMIIQYSQSSLKYVDSVLKMSLGALH</sequence>
<accession>A0A5B7GA92</accession>
<gene>
    <name evidence="1" type="ORF">E2C01_048225</name>
</gene>
<dbReference type="AlphaFoldDB" id="A0A5B7GA92"/>
<organism evidence="1 2">
    <name type="scientific">Portunus trituberculatus</name>
    <name type="common">Swimming crab</name>
    <name type="synonym">Neptunus trituberculatus</name>
    <dbReference type="NCBI Taxonomy" id="210409"/>
    <lineage>
        <taxon>Eukaryota</taxon>
        <taxon>Metazoa</taxon>
        <taxon>Ecdysozoa</taxon>
        <taxon>Arthropoda</taxon>
        <taxon>Crustacea</taxon>
        <taxon>Multicrustacea</taxon>
        <taxon>Malacostraca</taxon>
        <taxon>Eumalacostraca</taxon>
        <taxon>Eucarida</taxon>
        <taxon>Decapoda</taxon>
        <taxon>Pleocyemata</taxon>
        <taxon>Brachyura</taxon>
        <taxon>Eubrachyura</taxon>
        <taxon>Portunoidea</taxon>
        <taxon>Portunidae</taxon>
        <taxon>Portuninae</taxon>
        <taxon>Portunus</taxon>
    </lineage>
</organism>